<dbReference type="PROSITE" id="PS51257">
    <property type="entry name" value="PROKAR_LIPOPROTEIN"/>
    <property type="match status" value="1"/>
</dbReference>
<organism evidence="1 2">
    <name type="scientific">Candidatus Jorgensenbacteria bacterium GW2011_GWB1_50_10</name>
    <dbReference type="NCBI Taxonomy" id="1618665"/>
    <lineage>
        <taxon>Bacteria</taxon>
        <taxon>Candidatus Joergenseniibacteriota</taxon>
    </lineage>
</organism>
<dbReference type="AlphaFoldDB" id="A0A0G1W9T9"/>
<name>A0A0G1W9T9_9BACT</name>
<evidence type="ECO:0000313" key="1">
    <source>
        <dbReference type="EMBL" id="KKW15360.1"/>
    </source>
</evidence>
<evidence type="ECO:0000313" key="2">
    <source>
        <dbReference type="Proteomes" id="UP000034224"/>
    </source>
</evidence>
<sequence length="161" mass="18063">MKYLAALFAVATLACGEPVFSPETEMPEWTFVIQLLEYRATEPMVTLRDAVPGQGRMTMQFGKNRTVLARGPLNFPRWGPSAAHPVGEPYLLLSDEEFVGTYKFTTSNTLEMSFPEATGANAWVNGTWFYNWDHVDKVGVMLYHGTWLRVILDPAGVTRTP</sequence>
<gene>
    <name evidence="1" type="ORF">UY55_C0001G0114</name>
</gene>
<accession>A0A0G1W9T9</accession>
<proteinExistence type="predicted"/>
<comment type="caution">
    <text evidence="1">The sequence shown here is derived from an EMBL/GenBank/DDBJ whole genome shotgun (WGS) entry which is preliminary data.</text>
</comment>
<reference evidence="1 2" key="1">
    <citation type="journal article" date="2015" name="Nature">
        <title>rRNA introns, odd ribosomes, and small enigmatic genomes across a large radiation of phyla.</title>
        <authorList>
            <person name="Brown C.T."/>
            <person name="Hug L.A."/>
            <person name="Thomas B.C."/>
            <person name="Sharon I."/>
            <person name="Castelle C.J."/>
            <person name="Singh A."/>
            <person name="Wilkins M.J."/>
            <person name="Williams K.H."/>
            <person name="Banfield J.F."/>
        </authorList>
    </citation>
    <scope>NUCLEOTIDE SEQUENCE [LARGE SCALE GENOMIC DNA]</scope>
</reference>
<dbReference type="Proteomes" id="UP000034224">
    <property type="component" value="Unassembled WGS sequence"/>
</dbReference>
<dbReference type="EMBL" id="LCQK01000001">
    <property type="protein sequence ID" value="KKW15360.1"/>
    <property type="molecule type" value="Genomic_DNA"/>
</dbReference>
<dbReference type="STRING" id="1618665.UY55_C0001G0114"/>
<protein>
    <submittedName>
        <fullName evidence="1">Uncharacterized protein</fullName>
    </submittedName>
</protein>